<evidence type="ECO:0000256" key="1">
    <source>
        <dbReference type="SAM" id="SignalP"/>
    </source>
</evidence>
<dbReference type="InterPro" id="IPR000772">
    <property type="entry name" value="Ricin_B_lectin"/>
</dbReference>
<dbReference type="SUPFAM" id="SSF50370">
    <property type="entry name" value="Ricin B-like lectins"/>
    <property type="match status" value="1"/>
</dbReference>
<dbReference type="Proteomes" id="UP000547510">
    <property type="component" value="Unassembled WGS sequence"/>
</dbReference>
<dbReference type="RefSeq" id="WP_184699122.1">
    <property type="nucleotide sequence ID" value="NZ_JACHJN010000020.1"/>
</dbReference>
<evidence type="ECO:0000259" key="2">
    <source>
        <dbReference type="SMART" id="SM00458"/>
    </source>
</evidence>
<feature type="signal peptide" evidence="1">
    <location>
        <begin position="1"/>
        <end position="20"/>
    </location>
</feature>
<dbReference type="InterPro" id="IPR035992">
    <property type="entry name" value="Ricin_B-like_lectins"/>
</dbReference>
<gene>
    <name evidence="3" type="ORF">FHS29_007319</name>
</gene>
<accession>A0A841CSD5</accession>
<dbReference type="PROSITE" id="PS50231">
    <property type="entry name" value="RICIN_B_LECTIN"/>
    <property type="match status" value="1"/>
</dbReference>
<name>A0A841CSD5_9PSEU</name>
<dbReference type="Pfam" id="PF00652">
    <property type="entry name" value="Ricin_B_lectin"/>
    <property type="match status" value="1"/>
</dbReference>
<dbReference type="EMBL" id="JACHJN010000020">
    <property type="protein sequence ID" value="MBB5960691.1"/>
    <property type="molecule type" value="Genomic_DNA"/>
</dbReference>
<feature type="domain" description="Ricin B lectin" evidence="2">
    <location>
        <begin position="30"/>
        <end position="161"/>
    </location>
</feature>
<dbReference type="SMART" id="SM00458">
    <property type="entry name" value="RICIN"/>
    <property type="match status" value="1"/>
</dbReference>
<evidence type="ECO:0000313" key="4">
    <source>
        <dbReference type="Proteomes" id="UP000547510"/>
    </source>
</evidence>
<keyword evidence="4" id="KW-1185">Reference proteome</keyword>
<sequence length="163" mass="18226">MLRKIISGVASMAVAVSAMAALTTPAGAAEPVYRILAVNDTSKAITDAGERRLVIRTWHGDANQKWWKISKKGAYFQYKNVQTKQCIAVPSSNPDNGVELITYNCNTDWKDQFWQAVPAPKGQDLQNDQTQKCAAYRNLVDESVVEQQTCSDDTDEEWRIEKV</sequence>
<proteinExistence type="predicted"/>
<evidence type="ECO:0000313" key="3">
    <source>
        <dbReference type="EMBL" id="MBB5960691.1"/>
    </source>
</evidence>
<reference evidence="3 4" key="1">
    <citation type="submission" date="2020-08" db="EMBL/GenBank/DDBJ databases">
        <title>Genomic Encyclopedia of Type Strains, Phase III (KMG-III): the genomes of soil and plant-associated and newly described type strains.</title>
        <authorList>
            <person name="Whitman W."/>
        </authorList>
    </citation>
    <scope>NUCLEOTIDE SEQUENCE [LARGE SCALE GENOMIC DNA]</scope>
    <source>
        <strain evidence="3 4">CECT 8640</strain>
    </source>
</reference>
<protein>
    <recommendedName>
        <fullName evidence="2">Ricin B lectin domain-containing protein</fullName>
    </recommendedName>
</protein>
<dbReference type="Gene3D" id="2.80.10.50">
    <property type="match status" value="1"/>
</dbReference>
<feature type="chain" id="PRO_5039378071" description="Ricin B lectin domain-containing protein" evidence="1">
    <location>
        <begin position="21"/>
        <end position="163"/>
    </location>
</feature>
<dbReference type="CDD" id="cd00161">
    <property type="entry name" value="beta-trefoil_Ricin-like"/>
    <property type="match status" value="1"/>
</dbReference>
<keyword evidence="1" id="KW-0732">Signal</keyword>
<organism evidence="3 4">
    <name type="scientific">Saccharothrix tamanrassetensis</name>
    <dbReference type="NCBI Taxonomy" id="1051531"/>
    <lineage>
        <taxon>Bacteria</taxon>
        <taxon>Bacillati</taxon>
        <taxon>Actinomycetota</taxon>
        <taxon>Actinomycetes</taxon>
        <taxon>Pseudonocardiales</taxon>
        <taxon>Pseudonocardiaceae</taxon>
        <taxon>Saccharothrix</taxon>
    </lineage>
</organism>
<comment type="caution">
    <text evidence="3">The sequence shown here is derived from an EMBL/GenBank/DDBJ whole genome shotgun (WGS) entry which is preliminary data.</text>
</comment>
<dbReference type="AlphaFoldDB" id="A0A841CSD5"/>